<dbReference type="InterPro" id="IPR011059">
    <property type="entry name" value="Metal-dep_hydrolase_composite"/>
</dbReference>
<dbReference type="Proteomes" id="UP001259832">
    <property type="component" value="Unassembled WGS sequence"/>
</dbReference>
<evidence type="ECO:0000313" key="6">
    <source>
        <dbReference type="Proteomes" id="UP001259832"/>
    </source>
</evidence>
<evidence type="ECO:0000256" key="1">
    <source>
        <dbReference type="ARBA" id="ARBA00004123"/>
    </source>
</evidence>
<keyword evidence="3" id="KW-0539">Nucleus</keyword>
<dbReference type="GO" id="GO:0006281">
    <property type="term" value="P:DNA repair"/>
    <property type="evidence" value="ECO:0007669"/>
    <property type="project" value="InterPro"/>
</dbReference>
<dbReference type="SUPFAM" id="SSF51556">
    <property type="entry name" value="Metallo-dependent hydrolases"/>
    <property type="match status" value="1"/>
</dbReference>
<dbReference type="CDD" id="cd04479">
    <property type="entry name" value="RPA3"/>
    <property type="match status" value="1"/>
</dbReference>
<reference evidence="5" key="1">
    <citation type="submission" date="2023-08" db="EMBL/GenBank/DDBJ databases">
        <title>Reference Genome Resource for the Citrus Pathogen Phytophthora citrophthora.</title>
        <authorList>
            <person name="Moller H."/>
            <person name="Coetzee B."/>
            <person name="Rose L.J."/>
            <person name="Van Niekerk J.M."/>
        </authorList>
    </citation>
    <scope>NUCLEOTIDE SEQUENCE</scope>
    <source>
        <strain evidence="5">STE-U-9442</strain>
    </source>
</reference>
<dbReference type="Pfam" id="PF08661">
    <property type="entry name" value="Rep_fac-A_3"/>
    <property type="match status" value="1"/>
</dbReference>
<comment type="caution">
    <text evidence="5">The sequence shown here is derived from an EMBL/GenBank/DDBJ whole genome shotgun (WGS) entry which is preliminary data.</text>
</comment>
<dbReference type="GO" id="GO:0003677">
    <property type="term" value="F:DNA binding"/>
    <property type="evidence" value="ECO:0007669"/>
    <property type="project" value="InterPro"/>
</dbReference>
<evidence type="ECO:0000259" key="4">
    <source>
        <dbReference type="Pfam" id="PF07969"/>
    </source>
</evidence>
<dbReference type="Gene3D" id="3.10.310.70">
    <property type="match status" value="1"/>
</dbReference>
<dbReference type="PANTHER" id="PTHR22642">
    <property type="entry name" value="IMIDAZOLONEPROPIONASE"/>
    <property type="match status" value="1"/>
</dbReference>
<gene>
    <name evidence="5" type="ORF">P3T76_014825</name>
</gene>
<dbReference type="GO" id="GO:0006310">
    <property type="term" value="P:DNA recombination"/>
    <property type="evidence" value="ECO:0007669"/>
    <property type="project" value="InterPro"/>
</dbReference>
<name>A0AAD9G0Z4_9STRA</name>
<dbReference type="InterPro" id="IPR013108">
    <property type="entry name" value="Amidohydro_3"/>
</dbReference>
<dbReference type="SUPFAM" id="SSF50249">
    <property type="entry name" value="Nucleic acid-binding proteins"/>
    <property type="match status" value="1"/>
</dbReference>
<evidence type="ECO:0000256" key="2">
    <source>
        <dbReference type="ARBA" id="ARBA00009761"/>
    </source>
</evidence>
<dbReference type="GO" id="GO:0006260">
    <property type="term" value="P:DNA replication"/>
    <property type="evidence" value="ECO:0007669"/>
    <property type="project" value="InterPro"/>
</dbReference>
<dbReference type="Gene3D" id="2.40.50.140">
    <property type="entry name" value="Nucleic acid-binding proteins"/>
    <property type="match status" value="1"/>
</dbReference>
<dbReference type="EMBL" id="JASMQC010000046">
    <property type="protein sequence ID" value="KAK1929608.1"/>
    <property type="molecule type" value="Genomic_DNA"/>
</dbReference>
<feature type="domain" description="Amidohydrolase 3" evidence="4">
    <location>
        <begin position="49"/>
        <end position="187"/>
    </location>
</feature>
<keyword evidence="6" id="KW-1185">Reference proteome</keyword>
<dbReference type="Gene3D" id="3.20.20.140">
    <property type="entry name" value="Metal-dependent hydrolases"/>
    <property type="match status" value="1"/>
</dbReference>
<dbReference type="InterPro" id="IPR012340">
    <property type="entry name" value="NA-bd_OB-fold"/>
</dbReference>
<dbReference type="SUPFAM" id="SSF51338">
    <property type="entry name" value="Composite domain of metallo-dependent hydrolases"/>
    <property type="match status" value="1"/>
</dbReference>
<sequence length="711" mass="77943">MKVFVNGKIWQWQDTNSSVAGELAQWMTVSDDGVITSVGSGTPPPADNTEDLHGALVLPGLHDSHIHVSMVGESAEWLNLAGCRSFEEFAQRLKRYDAQYPDKAWIVGIGWAQDELSNSARYPSRHDIDAVIRGRPVILHRACWHIAVVNTKALEIAGVDLGAKSHNVKHGAIDVDERGATGILREDVSVVGRFIVFLCSLVKLTQNTFIQAVQIVEKHANEPSLDMEATWGKWLLTFIMNNGTVDLRVKYFKNALEGCVRSGLTSVHTNDEDAWRVYTKLQEEGGLPVRVFLTPSIYELGKPTTPKAGACDGLVSCHRMKIFSDGSLGAETAALRSPYKGTSNTGILMNSDEELVKKIRDASDAGYRVEIHAIGDRAAEQVLMALKTANVGPQERPILTHCQILGEDLISQMHKQGVIGNIQPSFTVTDAAYVRKRLQDDVIPFSYCWKRMLDSGVACAGGSDAPIETCNPFQGIYDAIYRRKPNRPQDVFLPEERLSFIEALSLYTKGGAFAAMQEGTLGQIAPGFRADFVVLRKDVSEDHEALVDPDLVESVFVNGRKTYQYDSSAAVKAAQHDLSSSLLPGKNGPRLKKKVFVTMDFGGAPTGNATSPRVNKKTMGAYVGHTVALVGAVESHSPTGVVLRTSDGEIVNVTIKPGSDYGSKVVEVIGRVVDTETIQEFKTTLFGDNFDLDVYDQFVQLSQNKYKHLFE</sequence>
<dbReference type="InterPro" id="IPR032466">
    <property type="entry name" value="Metal_Hydrolase"/>
</dbReference>
<dbReference type="InterPro" id="IPR013970">
    <property type="entry name" value="Rfa2"/>
</dbReference>
<protein>
    <submittedName>
        <fullName evidence="5">Amidohydrolase YtcJ</fullName>
    </submittedName>
</protein>
<feature type="domain" description="Amidohydrolase 3" evidence="4">
    <location>
        <begin position="249"/>
        <end position="563"/>
    </location>
</feature>
<dbReference type="InterPro" id="IPR033932">
    <property type="entry name" value="YtcJ-like"/>
</dbReference>
<dbReference type="Gene3D" id="2.30.40.10">
    <property type="entry name" value="Urease, subunit C, domain 1"/>
    <property type="match status" value="1"/>
</dbReference>
<evidence type="ECO:0000313" key="5">
    <source>
        <dbReference type="EMBL" id="KAK1929608.1"/>
    </source>
</evidence>
<dbReference type="Pfam" id="PF07969">
    <property type="entry name" value="Amidohydro_3"/>
    <property type="match status" value="2"/>
</dbReference>
<organism evidence="5 6">
    <name type="scientific">Phytophthora citrophthora</name>
    <dbReference type="NCBI Taxonomy" id="4793"/>
    <lineage>
        <taxon>Eukaryota</taxon>
        <taxon>Sar</taxon>
        <taxon>Stramenopiles</taxon>
        <taxon>Oomycota</taxon>
        <taxon>Peronosporomycetes</taxon>
        <taxon>Peronosporales</taxon>
        <taxon>Peronosporaceae</taxon>
        <taxon>Phytophthora</taxon>
    </lineage>
</organism>
<comment type="subcellular location">
    <subcellularLocation>
        <location evidence="1">Nucleus</location>
    </subcellularLocation>
</comment>
<dbReference type="GO" id="GO:0016810">
    <property type="term" value="F:hydrolase activity, acting on carbon-nitrogen (but not peptide) bonds"/>
    <property type="evidence" value="ECO:0007669"/>
    <property type="project" value="InterPro"/>
</dbReference>
<accession>A0AAD9G0Z4</accession>
<evidence type="ECO:0000256" key="3">
    <source>
        <dbReference type="ARBA" id="ARBA00023242"/>
    </source>
</evidence>
<comment type="similarity">
    <text evidence="2">Belongs to the replication factor A protein 3 family.</text>
</comment>
<dbReference type="GO" id="GO:0031981">
    <property type="term" value="C:nuclear lumen"/>
    <property type="evidence" value="ECO:0007669"/>
    <property type="project" value="UniProtKB-ARBA"/>
</dbReference>
<dbReference type="PANTHER" id="PTHR22642:SF2">
    <property type="entry name" value="PROTEIN LONG AFTER FAR-RED 3"/>
    <property type="match status" value="1"/>
</dbReference>
<dbReference type="CDD" id="cd01300">
    <property type="entry name" value="YtcJ_like"/>
    <property type="match status" value="1"/>
</dbReference>
<dbReference type="AlphaFoldDB" id="A0AAD9G0Z4"/>
<proteinExistence type="inferred from homology"/>